<feature type="transmembrane region" description="Helical" evidence="5">
    <location>
        <begin position="405"/>
        <end position="425"/>
    </location>
</feature>
<evidence type="ECO:0000313" key="7">
    <source>
        <dbReference type="EMBL" id="SDF24395.1"/>
    </source>
</evidence>
<proteinExistence type="predicted"/>
<keyword evidence="2 5" id="KW-0812">Transmembrane</keyword>
<evidence type="ECO:0000256" key="5">
    <source>
        <dbReference type="SAM" id="Phobius"/>
    </source>
</evidence>
<evidence type="ECO:0000256" key="2">
    <source>
        <dbReference type="ARBA" id="ARBA00022692"/>
    </source>
</evidence>
<organism evidence="7 8">
    <name type="scientific">Cellulophaga baltica</name>
    <dbReference type="NCBI Taxonomy" id="76594"/>
    <lineage>
        <taxon>Bacteria</taxon>
        <taxon>Pseudomonadati</taxon>
        <taxon>Bacteroidota</taxon>
        <taxon>Flavobacteriia</taxon>
        <taxon>Flavobacteriales</taxon>
        <taxon>Flavobacteriaceae</taxon>
        <taxon>Cellulophaga</taxon>
    </lineage>
</organism>
<dbReference type="GO" id="GO:0022857">
    <property type="term" value="F:transmembrane transporter activity"/>
    <property type="evidence" value="ECO:0007669"/>
    <property type="project" value="InterPro"/>
</dbReference>
<dbReference type="SUPFAM" id="SSF103473">
    <property type="entry name" value="MFS general substrate transporter"/>
    <property type="match status" value="1"/>
</dbReference>
<dbReference type="InterPro" id="IPR036259">
    <property type="entry name" value="MFS_trans_sf"/>
</dbReference>
<feature type="transmembrane region" description="Helical" evidence="5">
    <location>
        <begin position="49"/>
        <end position="69"/>
    </location>
</feature>
<dbReference type="Gene3D" id="1.20.1250.20">
    <property type="entry name" value="MFS general substrate transporter like domains"/>
    <property type="match status" value="2"/>
</dbReference>
<dbReference type="InterPro" id="IPR000849">
    <property type="entry name" value="Sugar_P_transporter"/>
</dbReference>
<dbReference type="eggNOG" id="COG2271">
    <property type="taxonomic scope" value="Bacteria"/>
</dbReference>
<keyword evidence="4 5" id="KW-0472">Membrane</keyword>
<dbReference type="AlphaFoldDB" id="A0A1G7JHR1"/>
<feature type="transmembrane region" description="Helical" evidence="5">
    <location>
        <begin position="284"/>
        <end position="305"/>
    </location>
</feature>
<feature type="transmembrane region" description="Helical" evidence="5">
    <location>
        <begin position="170"/>
        <end position="190"/>
    </location>
</feature>
<keyword evidence="8" id="KW-1185">Reference proteome</keyword>
<dbReference type="PANTHER" id="PTHR11662:SF333">
    <property type="entry name" value="D-GALACTONATE TRANSPORTER"/>
    <property type="match status" value="1"/>
</dbReference>
<name>A0A1G7JHR1_9FLAO</name>
<dbReference type="CDD" id="cd17319">
    <property type="entry name" value="MFS_ExuT_GudP_like"/>
    <property type="match status" value="1"/>
</dbReference>
<dbReference type="PANTHER" id="PTHR11662">
    <property type="entry name" value="SOLUTE CARRIER FAMILY 17"/>
    <property type="match status" value="1"/>
</dbReference>
<feature type="domain" description="Major facilitator superfamily (MFS) profile" evidence="6">
    <location>
        <begin position="16"/>
        <end position="428"/>
    </location>
</feature>
<dbReference type="Pfam" id="PF07690">
    <property type="entry name" value="MFS_1"/>
    <property type="match status" value="1"/>
</dbReference>
<dbReference type="InterPro" id="IPR011701">
    <property type="entry name" value="MFS"/>
</dbReference>
<dbReference type="PIRSF" id="PIRSF002808">
    <property type="entry name" value="Hexose_phosphate_transp"/>
    <property type="match status" value="1"/>
</dbReference>
<evidence type="ECO:0000259" key="6">
    <source>
        <dbReference type="PROSITE" id="PS50850"/>
    </source>
</evidence>
<dbReference type="NCBIfam" id="TIGR00893">
    <property type="entry name" value="2A0114"/>
    <property type="match status" value="1"/>
</dbReference>
<sequence length="436" mass="48350">MQKEQNTKKTNKRYGILAMVFLTVVINYLDRSNISVAAFALSEDLDLSSVQMGFIFSAFSWTYAILQIPGGFMADKIKTRVLYSVIMALWSIATLVQGMANSFVSLLGLRATIGVFEAPSYPTNNVIVTRWFPEKERASAIAIYTSGQFLGLAFLTPVLTAIQSYLGWRGLFYVSGAIGLVWAILWYVLYRDPKEHATMNQEEIDYIAEGGGLIDGVSDTDKKEKVEKFSWSDLREVFSYRKLWGLYIGQFCLGTIIIFFLTWFPTYLVKYRSLDFLESGFLASIPFLAAFFGVLLSGFTSDFLIKSGYTVEIARKLPIICGMLLSTAIIGANYTDDTFLVILFLSIAFFGNGLASIAWVFISLMAPKKLIGLTGGAFNFIGGLAGIVVPVIIGYLVKDGDFKPALFFIGAIALLGFISYTFIVGKVERIVPRPKN</sequence>
<evidence type="ECO:0000256" key="4">
    <source>
        <dbReference type="ARBA" id="ARBA00023136"/>
    </source>
</evidence>
<keyword evidence="3 5" id="KW-1133">Transmembrane helix</keyword>
<feature type="transmembrane region" description="Helical" evidence="5">
    <location>
        <begin position="340"/>
        <end position="363"/>
    </location>
</feature>
<evidence type="ECO:0000256" key="3">
    <source>
        <dbReference type="ARBA" id="ARBA00022989"/>
    </source>
</evidence>
<accession>A0A1G7JHR1</accession>
<dbReference type="EMBL" id="FNBD01000009">
    <property type="protein sequence ID" value="SDF24395.1"/>
    <property type="molecule type" value="Genomic_DNA"/>
</dbReference>
<feature type="transmembrane region" description="Helical" evidence="5">
    <location>
        <begin position="81"/>
        <end position="100"/>
    </location>
</feature>
<feature type="transmembrane region" description="Helical" evidence="5">
    <location>
        <begin position="317"/>
        <end position="334"/>
    </location>
</feature>
<dbReference type="InterPro" id="IPR020846">
    <property type="entry name" value="MFS_dom"/>
</dbReference>
<feature type="transmembrane region" description="Helical" evidence="5">
    <location>
        <begin position="370"/>
        <end position="393"/>
    </location>
</feature>
<evidence type="ECO:0000256" key="1">
    <source>
        <dbReference type="ARBA" id="ARBA00004141"/>
    </source>
</evidence>
<gene>
    <name evidence="7" type="ORF">SAMN04487992_109103</name>
</gene>
<protein>
    <submittedName>
        <fullName evidence="7">MFS transporter, ACS family, D-galactonate transporter</fullName>
    </submittedName>
</protein>
<dbReference type="PROSITE" id="PS50850">
    <property type="entry name" value="MFS"/>
    <property type="match status" value="1"/>
</dbReference>
<dbReference type="GO" id="GO:0016020">
    <property type="term" value="C:membrane"/>
    <property type="evidence" value="ECO:0007669"/>
    <property type="project" value="UniProtKB-SubCell"/>
</dbReference>
<evidence type="ECO:0000313" key="8">
    <source>
        <dbReference type="Proteomes" id="UP000182114"/>
    </source>
</evidence>
<comment type="subcellular location">
    <subcellularLocation>
        <location evidence="1">Membrane</location>
        <topology evidence="1">Multi-pass membrane protein</topology>
    </subcellularLocation>
</comment>
<dbReference type="RefSeq" id="WP_074538974.1">
    <property type="nucleotide sequence ID" value="NZ_FNBD01000009.1"/>
</dbReference>
<dbReference type="Proteomes" id="UP000182114">
    <property type="component" value="Unassembled WGS sequence"/>
</dbReference>
<dbReference type="InterPro" id="IPR050382">
    <property type="entry name" value="MFS_Na/Anion_cotransporter"/>
</dbReference>
<feature type="transmembrane region" description="Helical" evidence="5">
    <location>
        <begin position="12"/>
        <end position="29"/>
    </location>
</feature>
<feature type="transmembrane region" description="Helical" evidence="5">
    <location>
        <begin position="244"/>
        <end position="264"/>
    </location>
</feature>
<reference evidence="8" key="1">
    <citation type="submission" date="2016-10" db="EMBL/GenBank/DDBJ databases">
        <authorList>
            <person name="Varghese N."/>
            <person name="Submissions S."/>
        </authorList>
    </citation>
    <scope>NUCLEOTIDE SEQUENCE [LARGE SCALE GENOMIC DNA]</scope>
    <source>
        <strain evidence="8">DSM 24729</strain>
    </source>
</reference>